<gene>
    <name evidence="1" type="ORF">SAMN06295900_11123</name>
</gene>
<evidence type="ECO:0000313" key="2">
    <source>
        <dbReference type="Proteomes" id="UP000192911"/>
    </source>
</evidence>
<protein>
    <submittedName>
        <fullName evidence="1">Uncharacterized protein</fullName>
    </submittedName>
</protein>
<keyword evidence="2" id="KW-1185">Reference proteome</keyword>
<dbReference type="OrthoDB" id="9882969at2"/>
<accession>A0A1X7FS09</accession>
<name>A0A1X7FS09_TRICW</name>
<sequence length="64" mass="7102">MKAFEKVAFSLVTLFGLMCFAVVVYGRSPGAREAVHEVVQASSTWPMNACSMKPDDPCTIYWLN</sequence>
<reference evidence="2" key="1">
    <citation type="submission" date="2017-04" db="EMBL/GenBank/DDBJ databases">
        <authorList>
            <person name="Varghese N."/>
            <person name="Submissions S."/>
        </authorList>
    </citation>
    <scope>NUCLEOTIDE SEQUENCE [LARGE SCALE GENOMIC DNA]</scope>
    <source>
        <strain evidence="2">Ballard 720</strain>
    </source>
</reference>
<organism evidence="1 2">
    <name type="scientific">Trinickia caryophylli</name>
    <name type="common">Paraburkholderia caryophylli</name>
    <dbReference type="NCBI Taxonomy" id="28094"/>
    <lineage>
        <taxon>Bacteria</taxon>
        <taxon>Pseudomonadati</taxon>
        <taxon>Pseudomonadota</taxon>
        <taxon>Betaproteobacteria</taxon>
        <taxon>Burkholderiales</taxon>
        <taxon>Burkholderiaceae</taxon>
        <taxon>Trinickia</taxon>
    </lineage>
</organism>
<proteinExistence type="predicted"/>
<dbReference type="GeneID" id="95552869"/>
<dbReference type="Proteomes" id="UP000192911">
    <property type="component" value="Unassembled WGS sequence"/>
</dbReference>
<dbReference type="AlphaFoldDB" id="A0A1X7FS09"/>
<dbReference type="RefSeq" id="WP_085228935.1">
    <property type="nucleotide sequence ID" value="NZ_BSQD01000008.1"/>
</dbReference>
<evidence type="ECO:0000313" key="1">
    <source>
        <dbReference type="EMBL" id="SMF57719.1"/>
    </source>
</evidence>
<dbReference type="EMBL" id="FXAH01000011">
    <property type="protein sequence ID" value="SMF57719.1"/>
    <property type="molecule type" value="Genomic_DNA"/>
</dbReference>